<keyword evidence="4 7" id="KW-0442">Lipid degradation</keyword>
<dbReference type="KEGG" id="btab:109036183"/>
<accession>A0A9P0CBK0</accession>
<evidence type="ECO:0000259" key="10">
    <source>
        <dbReference type="Pfam" id="PF00561"/>
    </source>
</evidence>
<evidence type="ECO:0000256" key="9">
    <source>
        <dbReference type="SAM" id="MobiDB-lite"/>
    </source>
</evidence>
<name>A0A9P0CBK0_BEMTA</name>
<keyword evidence="2" id="KW-0732">Signal</keyword>
<dbReference type="FunFam" id="3.40.50.1820:FF:000057">
    <property type="entry name" value="Lipase"/>
    <property type="match status" value="1"/>
</dbReference>
<evidence type="ECO:0000256" key="8">
    <source>
        <dbReference type="PIRSR" id="PIRSR000862-1"/>
    </source>
</evidence>
<dbReference type="PIRSF" id="PIRSF000862">
    <property type="entry name" value="Steryl_ester_lip"/>
    <property type="match status" value="1"/>
</dbReference>
<dbReference type="InterPro" id="IPR000073">
    <property type="entry name" value="AB_hydrolase_1"/>
</dbReference>
<dbReference type="GO" id="GO:0016042">
    <property type="term" value="P:lipid catabolic process"/>
    <property type="evidence" value="ECO:0007669"/>
    <property type="project" value="UniProtKB-KW"/>
</dbReference>
<keyword evidence="3 7" id="KW-0378">Hydrolase</keyword>
<reference evidence="11" key="1">
    <citation type="submission" date="2021-12" db="EMBL/GenBank/DDBJ databases">
        <authorList>
            <person name="King R."/>
        </authorList>
    </citation>
    <scope>NUCLEOTIDE SEQUENCE</scope>
</reference>
<evidence type="ECO:0000256" key="6">
    <source>
        <dbReference type="ARBA" id="ARBA00023180"/>
    </source>
</evidence>
<evidence type="ECO:0000256" key="7">
    <source>
        <dbReference type="PIRNR" id="PIRNR000862"/>
    </source>
</evidence>
<dbReference type="Proteomes" id="UP001152759">
    <property type="component" value="Chromosome 3"/>
</dbReference>
<keyword evidence="6" id="KW-0325">Glycoprotein</keyword>
<dbReference type="InterPro" id="IPR029058">
    <property type="entry name" value="AB_hydrolase_fold"/>
</dbReference>
<dbReference type="GO" id="GO:0016788">
    <property type="term" value="F:hydrolase activity, acting on ester bonds"/>
    <property type="evidence" value="ECO:0007669"/>
    <property type="project" value="InterPro"/>
</dbReference>
<dbReference type="InterPro" id="IPR025483">
    <property type="entry name" value="Lipase_euk"/>
</dbReference>
<keyword evidence="5" id="KW-0443">Lipid metabolism</keyword>
<evidence type="ECO:0000256" key="2">
    <source>
        <dbReference type="ARBA" id="ARBA00022729"/>
    </source>
</evidence>
<gene>
    <name evidence="11" type="ORF">BEMITA_LOCUS6454</name>
</gene>
<evidence type="ECO:0000256" key="4">
    <source>
        <dbReference type="ARBA" id="ARBA00022963"/>
    </source>
</evidence>
<dbReference type="PANTHER" id="PTHR11005">
    <property type="entry name" value="LYSOSOMAL ACID LIPASE-RELATED"/>
    <property type="match status" value="1"/>
</dbReference>
<feature type="active site" description="Nucleophile" evidence="8">
    <location>
        <position position="105"/>
    </location>
</feature>
<feature type="active site" description="Charge relay system" evidence="8">
    <location>
        <position position="309"/>
    </location>
</feature>
<feature type="compositionally biased region" description="Low complexity" evidence="9">
    <location>
        <begin position="361"/>
        <end position="373"/>
    </location>
</feature>
<dbReference type="Gene3D" id="3.40.50.1820">
    <property type="entry name" value="alpha/beta hydrolase"/>
    <property type="match status" value="1"/>
</dbReference>
<feature type="compositionally biased region" description="Basic residues" evidence="9">
    <location>
        <begin position="387"/>
        <end position="401"/>
    </location>
</feature>
<organism evidence="11 12">
    <name type="scientific">Bemisia tabaci</name>
    <name type="common">Sweetpotato whitefly</name>
    <name type="synonym">Aleurodes tabaci</name>
    <dbReference type="NCBI Taxonomy" id="7038"/>
    <lineage>
        <taxon>Eukaryota</taxon>
        <taxon>Metazoa</taxon>
        <taxon>Ecdysozoa</taxon>
        <taxon>Arthropoda</taxon>
        <taxon>Hexapoda</taxon>
        <taxon>Insecta</taxon>
        <taxon>Pterygota</taxon>
        <taxon>Neoptera</taxon>
        <taxon>Paraneoptera</taxon>
        <taxon>Hemiptera</taxon>
        <taxon>Sternorrhyncha</taxon>
        <taxon>Aleyrodoidea</taxon>
        <taxon>Aleyrodidae</taxon>
        <taxon>Aleyrodinae</taxon>
        <taxon>Bemisia</taxon>
    </lineage>
</organism>
<keyword evidence="12" id="KW-1185">Reference proteome</keyword>
<dbReference type="AlphaFoldDB" id="A0A9P0CBK0"/>
<dbReference type="SUPFAM" id="SSF53474">
    <property type="entry name" value="alpha/beta-Hydrolases"/>
    <property type="match status" value="1"/>
</dbReference>
<evidence type="ECO:0000256" key="1">
    <source>
        <dbReference type="ARBA" id="ARBA00010701"/>
    </source>
</evidence>
<proteinExistence type="inferred from homology"/>
<protein>
    <recommendedName>
        <fullName evidence="7">Lipase</fullName>
    </recommendedName>
</protein>
<dbReference type="EMBL" id="OU963864">
    <property type="protein sequence ID" value="CAH0769458.1"/>
    <property type="molecule type" value="Genomic_DNA"/>
</dbReference>
<evidence type="ECO:0000313" key="11">
    <source>
        <dbReference type="EMBL" id="CAH0769458.1"/>
    </source>
</evidence>
<feature type="active site" description="Charge relay system" evidence="8">
    <location>
        <position position="278"/>
    </location>
</feature>
<evidence type="ECO:0000256" key="3">
    <source>
        <dbReference type="ARBA" id="ARBA00022801"/>
    </source>
</evidence>
<feature type="region of interest" description="Disordered" evidence="9">
    <location>
        <begin position="355"/>
        <end position="401"/>
    </location>
</feature>
<comment type="similarity">
    <text evidence="1 7">Belongs to the AB hydrolase superfamily. Lipase family.</text>
</comment>
<evidence type="ECO:0000313" key="12">
    <source>
        <dbReference type="Proteomes" id="UP001152759"/>
    </source>
</evidence>
<dbReference type="Pfam" id="PF00561">
    <property type="entry name" value="Abhydrolase_1"/>
    <property type="match status" value="1"/>
</dbReference>
<sequence length="401" mass="45896">MHRLVQKSEKPPVLLMHGLMDSSVTWLLAGPGKSLGFMLFDQGYDVWMGNFRGNFYSREHAYLPTSSQKFWDFSWDEMGRFDVPAFIDHVLQVTGRDQLLHIGHSMGTTTFYVMASTLPEYNEKVLAHISYSPIGFWSHTNSAFWRSTVPIEKAFYEFYLKSKNGAILMNDEANTLKTFCFLNSGTARTCKMLLHLAAGFNDNLDDPTVFSVYLNHVGSGSSIKTVIHYTQLVKSGRFREFDYYNVKKNKAHYGVSKPRDYNITNISAPVFFFYGANDVIASPIDIYKLYRMLPNPIGIQKIEDPDFNHLDFTMGPTAANLVYKKTIKIMDKYSNSSQALLWRQNRVLRKTPEIAEKLESSPKLPSPTKSSPEAPKKTPLKMTRGLNSRRMRGRKFSFKLT</sequence>
<feature type="domain" description="AB hydrolase-1" evidence="10">
    <location>
        <begin position="11"/>
        <end position="312"/>
    </location>
</feature>
<evidence type="ECO:0000256" key="5">
    <source>
        <dbReference type="ARBA" id="ARBA00023098"/>
    </source>
</evidence>